<keyword evidence="2" id="KW-0812">Transmembrane</keyword>
<dbReference type="AlphaFoldDB" id="R7WSB4"/>
<keyword evidence="2" id="KW-1133">Transmembrane helix</keyword>
<name>R7WSB4_9NOCA</name>
<reference evidence="3 4" key="1">
    <citation type="journal article" date="2013" name="Genome Announc.">
        <title>Draft Genome Sequence of Rhodococcus rhodnii Strain LMG5362, a Symbiont of Rhodnius prolixus (Hemiptera, Reduviidae, Triatominae), the Principle Vector of Trypanosoma cruzi.</title>
        <authorList>
            <person name="Pachebat J.A."/>
            <person name="van Keulen G."/>
            <person name="Whitten M.M."/>
            <person name="Girdwood S."/>
            <person name="Del Sol R."/>
            <person name="Dyson P.J."/>
            <person name="Facey P.D."/>
        </authorList>
    </citation>
    <scope>NUCLEOTIDE SEQUENCE [LARGE SCALE GENOMIC DNA]</scope>
    <source>
        <strain evidence="3 4">LMG 5362</strain>
    </source>
</reference>
<organism evidence="3 4">
    <name type="scientific">Rhodococcus rhodnii LMG 5362</name>
    <dbReference type="NCBI Taxonomy" id="1273125"/>
    <lineage>
        <taxon>Bacteria</taxon>
        <taxon>Bacillati</taxon>
        <taxon>Actinomycetota</taxon>
        <taxon>Actinomycetes</taxon>
        <taxon>Mycobacteriales</taxon>
        <taxon>Nocardiaceae</taxon>
        <taxon>Rhodococcus</taxon>
    </lineage>
</organism>
<evidence type="ECO:0000313" key="4">
    <source>
        <dbReference type="Proteomes" id="UP000013525"/>
    </source>
</evidence>
<accession>R7WSB4</accession>
<dbReference type="PATRIC" id="fig|1273125.3.peg.424"/>
<evidence type="ECO:0000256" key="2">
    <source>
        <dbReference type="SAM" id="Phobius"/>
    </source>
</evidence>
<keyword evidence="2" id="KW-0472">Membrane</keyword>
<proteinExistence type="predicted"/>
<feature type="region of interest" description="Disordered" evidence="1">
    <location>
        <begin position="70"/>
        <end position="100"/>
    </location>
</feature>
<comment type="caution">
    <text evidence="3">The sequence shown here is derived from an EMBL/GenBank/DDBJ whole genome shotgun (WGS) entry which is preliminary data.</text>
</comment>
<sequence>MVGFERDERVMGMRAGTADMATTAIEKAVAAGKTRAVENGMMLRTVPGTATAGMAARAAGAERRARVLDRPRVADRRPRPAQRGTRCAVPARRPETSGSAGWRGVAVAALASAVSILGLVGVANLAAGPAPAPLPAEHVVSVEHAGSAAGS</sequence>
<feature type="transmembrane region" description="Helical" evidence="2">
    <location>
        <begin position="102"/>
        <end position="127"/>
    </location>
</feature>
<dbReference type="EMBL" id="APMY01000010">
    <property type="protein sequence ID" value="EOM78242.1"/>
    <property type="molecule type" value="Genomic_DNA"/>
</dbReference>
<protein>
    <submittedName>
        <fullName evidence="3">Uncharacterized protein</fullName>
    </submittedName>
</protein>
<keyword evidence="4" id="KW-1185">Reference proteome</keyword>
<evidence type="ECO:0000313" key="3">
    <source>
        <dbReference type="EMBL" id="EOM78242.1"/>
    </source>
</evidence>
<dbReference type="Proteomes" id="UP000013525">
    <property type="component" value="Unassembled WGS sequence"/>
</dbReference>
<gene>
    <name evidence="3" type="ORF">Rrhod_0433</name>
</gene>
<evidence type="ECO:0000256" key="1">
    <source>
        <dbReference type="SAM" id="MobiDB-lite"/>
    </source>
</evidence>